<accession>A0A8H5HZ49</accession>
<dbReference type="PANTHER" id="PTHR33065">
    <property type="entry name" value="OS07G0486400 PROTEIN"/>
    <property type="match status" value="1"/>
</dbReference>
<evidence type="ECO:0000259" key="1">
    <source>
        <dbReference type="Pfam" id="PF20241"/>
    </source>
</evidence>
<dbReference type="PANTHER" id="PTHR33065:SF88">
    <property type="entry name" value="OS11G0104220 PROTEIN"/>
    <property type="match status" value="1"/>
</dbReference>
<evidence type="ECO:0000313" key="3">
    <source>
        <dbReference type="Proteomes" id="UP000518752"/>
    </source>
</evidence>
<sequence length="311" mass="34090">MILNWRGLSNAIQRTQNTTGYTIETRFSDRIPQVTNLNTAVAMMGIMLYCEKPAGPSSGSITDVASNTSYTYPLGQPLLEIFYVIINSMRGGNPGNLWGTIAVTDGAGTESIWQRGYDHPVTDVKPTDYIRLEGPSRALYAADDFSMNLALWDSDDPIVNGTIAFNPFDYDTQYDVLQQKKLNGPGSVWVEYVAISDGLYAQISVLLVDGNNEDFPKVRGDISTHNGFGLSNLFHKGQNDGVNVEKTAPIPLSRSVVAVPTTNTLSVVVDLFVDDQEIANGTVKFQPLFGQSEKKPVTGQHGKVEVRVTWM</sequence>
<keyword evidence="3" id="KW-1185">Reference proteome</keyword>
<dbReference type="InterPro" id="IPR046533">
    <property type="entry name" value="DUF6598"/>
</dbReference>
<name>A0A8H5HZ49_9AGAR</name>
<dbReference type="AlphaFoldDB" id="A0A8H5HZ49"/>
<evidence type="ECO:0000313" key="2">
    <source>
        <dbReference type="EMBL" id="KAF5392102.1"/>
    </source>
</evidence>
<protein>
    <recommendedName>
        <fullName evidence="1">DUF6598 domain-containing protein</fullName>
    </recommendedName>
</protein>
<dbReference type="EMBL" id="JAACJN010000007">
    <property type="protein sequence ID" value="KAF5392102.1"/>
    <property type="molecule type" value="Genomic_DNA"/>
</dbReference>
<gene>
    <name evidence="2" type="ORF">D9757_003330</name>
</gene>
<dbReference type="OrthoDB" id="4927890at2759"/>
<comment type="caution">
    <text evidence="2">The sequence shown here is derived from an EMBL/GenBank/DDBJ whole genome shotgun (WGS) entry which is preliminary data.</text>
</comment>
<dbReference type="Pfam" id="PF20241">
    <property type="entry name" value="DUF6598"/>
    <property type="match status" value="1"/>
</dbReference>
<feature type="domain" description="DUF6598" evidence="1">
    <location>
        <begin position="78"/>
        <end position="308"/>
    </location>
</feature>
<dbReference type="Proteomes" id="UP000518752">
    <property type="component" value="Unassembled WGS sequence"/>
</dbReference>
<reference evidence="2 3" key="1">
    <citation type="journal article" date="2020" name="ISME J.">
        <title>Uncovering the hidden diversity of litter-decomposition mechanisms in mushroom-forming fungi.</title>
        <authorList>
            <person name="Floudas D."/>
            <person name="Bentzer J."/>
            <person name="Ahren D."/>
            <person name="Johansson T."/>
            <person name="Persson P."/>
            <person name="Tunlid A."/>
        </authorList>
    </citation>
    <scope>NUCLEOTIDE SEQUENCE [LARGE SCALE GENOMIC DNA]</scope>
    <source>
        <strain evidence="2 3">CBS 406.79</strain>
    </source>
</reference>
<organism evidence="2 3">
    <name type="scientific">Collybiopsis confluens</name>
    <dbReference type="NCBI Taxonomy" id="2823264"/>
    <lineage>
        <taxon>Eukaryota</taxon>
        <taxon>Fungi</taxon>
        <taxon>Dikarya</taxon>
        <taxon>Basidiomycota</taxon>
        <taxon>Agaricomycotina</taxon>
        <taxon>Agaricomycetes</taxon>
        <taxon>Agaricomycetidae</taxon>
        <taxon>Agaricales</taxon>
        <taxon>Marasmiineae</taxon>
        <taxon>Omphalotaceae</taxon>
        <taxon>Collybiopsis</taxon>
    </lineage>
</organism>
<proteinExistence type="predicted"/>